<feature type="region of interest" description="Disordered" evidence="6">
    <location>
        <begin position="1243"/>
        <end position="1323"/>
    </location>
</feature>
<dbReference type="EMBL" id="HBEW01006657">
    <property type="protein sequence ID" value="CAD8585789.1"/>
    <property type="molecule type" value="Transcribed_RNA"/>
</dbReference>
<evidence type="ECO:0000256" key="6">
    <source>
        <dbReference type="SAM" id="MobiDB-lite"/>
    </source>
</evidence>
<evidence type="ECO:0000259" key="7">
    <source>
        <dbReference type="Pfam" id="PF12931"/>
    </source>
</evidence>
<evidence type="ECO:0000256" key="3">
    <source>
        <dbReference type="ARBA" id="ARBA00022448"/>
    </source>
</evidence>
<reference evidence="8" key="1">
    <citation type="submission" date="2021-01" db="EMBL/GenBank/DDBJ databases">
        <authorList>
            <person name="Corre E."/>
            <person name="Pelletier E."/>
            <person name="Niang G."/>
            <person name="Scheremetjew M."/>
            <person name="Finn R."/>
            <person name="Kale V."/>
            <person name="Holt S."/>
            <person name="Cochrane G."/>
            <person name="Meng A."/>
            <person name="Brown T."/>
            <person name="Cohen L."/>
        </authorList>
    </citation>
    <scope>NUCLEOTIDE SEQUENCE</scope>
    <source>
        <strain evidence="8">Clade-D-RCC2572</strain>
    </source>
</reference>
<dbReference type="CDD" id="cd09233">
    <property type="entry name" value="ACE1-Sec16-like"/>
    <property type="match status" value="1"/>
</dbReference>
<keyword evidence="3" id="KW-0813">Transport</keyword>
<gene>
    <name evidence="8" type="ORF">OMED0929_LOCUS5621</name>
</gene>
<feature type="region of interest" description="Disordered" evidence="6">
    <location>
        <begin position="1145"/>
        <end position="1180"/>
    </location>
</feature>
<dbReference type="Gene3D" id="1.25.40.1030">
    <property type="match status" value="1"/>
</dbReference>
<feature type="region of interest" description="Disordered" evidence="6">
    <location>
        <begin position="442"/>
        <end position="466"/>
    </location>
</feature>
<dbReference type="GO" id="GO:0070973">
    <property type="term" value="P:protein localization to endoplasmic reticulum exit site"/>
    <property type="evidence" value="ECO:0007669"/>
    <property type="project" value="TreeGrafter"/>
</dbReference>
<keyword evidence="4" id="KW-0256">Endoplasmic reticulum</keyword>
<comment type="subcellular location">
    <subcellularLocation>
        <location evidence="1">Endoplasmic reticulum</location>
    </subcellularLocation>
</comment>
<feature type="region of interest" description="Disordered" evidence="6">
    <location>
        <begin position="1"/>
        <end position="106"/>
    </location>
</feature>
<feature type="compositionally biased region" description="Low complexity" evidence="6">
    <location>
        <begin position="1059"/>
        <end position="1107"/>
    </location>
</feature>
<evidence type="ECO:0000256" key="2">
    <source>
        <dbReference type="ARBA" id="ARBA00005927"/>
    </source>
</evidence>
<protein>
    <recommendedName>
        <fullName evidence="7">Sec16 Sec23-binding domain-containing protein</fullName>
    </recommendedName>
</protein>
<dbReference type="GO" id="GO:0012507">
    <property type="term" value="C:ER to Golgi transport vesicle membrane"/>
    <property type="evidence" value="ECO:0007669"/>
    <property type="project" value="TreeGrafter"/>
</dbReference>
<sequence>MSSSPFGTVDDDDDDDAWLDDVAPASTSDVDRSFSRGGAEEDFDGEDEWVRGAHSSSSSSVSPMSARAPAAHTSAMYAQAPSSGARPAAGLFGDSTPSASASPTGRAVVFERTTSAFEPSPPGGVYGAPSPPPIASASSSYVEYAEKDLGALFGGADDGDDWISSSASAAPVEKQASAFPVTPDVVRIVEQSPVPVASVQYAASAPFASPMMKDDGTDFFNDLGASADDVTEPDAFGTVASMPFGSPMDAGLMHVPSPVTLASAPPPPPSPTPTFANAATEYESAPFAEEPPAVSHVLEDAAAPVSAPSPPPPPQEAFYEEQYAPAEFSHAEFTIAYEATFEQTANVQETSEPTYVQDNDVSYSNEQQYHEYDASHVVQPPEIEPPLHGHYYHEQQEHAAPDVNETSSIAHVAVPPPPQVSYEPVVEASAPPIISAYSGSTENFPRVSSSNSVTEMYSPSTTPPPMRPTFMVPSPVQPSPAAACAPAVGHYEQQPAMMQNTGYAAYEPHAPAPSTYAAPPTPNVSTYASYQTGETQNLEYAAYGETPSSRAVKYDDSNRSPDGRPAHVAMSFGFGGSLILSGPGYAGGRTSHGTSIPPCSLRVHSVRALLADGNALGVSYVRSLEQIRGPLAGQRADNVIKMIDALLNSNGDARRDSEVLLWRVLSAMLRHKGVLTLEGDILGENRKSALAEISAIIAGDVAGTSGDGWAAASAGVSPLNPAESSDARAIVQVENLLISGQRGAALNLAIQAKLWPHAILLAGHLGGKHYQETIAQMSMSVCRAGSPLHTLEVLMAGFPQELISNRDGTQMPCHSRVRELLPRWREHVAILCSNPTNGSEIVLKALGDELWMAQSDISAAHVAYALSREKPLAYSYNSRMCLVNADHRKQPRTYATPTAIKLTELLESALVGSNSQAQIASLLPYKLLYAGALAEIGHLREALSYVENVLKCLRSLDKMNPEVDVVRVGTLAAQMEHRLQDGLRGKGGNLAGAAVGAAKTLVSGFKGLLDRSVSTLFGDESDAQAPHGGAHVQHQPQPMHPAPYVAQATPHASYQAHRSSPVSAPQPQQHQQPVPPSMQQQPQSQSPQGMHKSSSGSGLLRSVSSLFSGGGGTSTPAAETPRPPPADENVFYYNETLKMWCERGKEPKQEAPPPGAPPVRSESPTSSMGVPPPGPPPVMAVTHNASQLRQSGIHSRYVDTFNTTPRTQQSPANVAPAQGFVPMAPSAGTAPKAPGQFFMPAPVAQHSRDASTESYSSQSQSHEFYGYSNTQQAAEHSPALTTSPAQGGALPTPPDIDPSSLLAPPSMTHPGSLPNTHHAYGNQPAEIVAEELTELKLN</sequence>
<dbReference type="PANTHER" id="PTHR13402:SF6">
    <property type="entry name" value="SECRETORY 16, ISOFORM I"/>
    <property type="match status" value="1"/>
</dbReference>
<comment type="similarity">
    <text evidence="2">Belongs to the SEC16 family.</text>
</comment>
<keyword evidence="5" id="KW-0931">ER-Golgi transport</keyword>
<feature type="compositionally biased region" description="Acidic residues" evidence="6">
    <location>
        <begin position="9"/>
        <end position="19"/>
    </location>
</feature>
<dbReference type="InterPro" id="IPR024298">
    <property type="entry name" value="Sec16_Sec23-bd"/>
</dbReference>
<accession>A0A7S0KLN5</accession>
<evidence type="ECO:0000256" key="4">
    <source>
        <dbReference type="ARBA" id="ARBA00022824"/>
    </source>
</evidence>
<feature type="compositionally biased region" description="Low complexity" evidence="6">
    <location>
        <begin position="1252"/>
        <end position="1261"/>
    </location>
</feature>
<dbReference type="Pfam" id="PF12931">
    <property type="entry name" value="TPR_Sec16"/>
    <property type="match status" value="1"/>
</dbReference>
<feature type="region of interest" description="Disordered" evidence="6">
    <location>
        <begin position="1019"/>
        <end position="1129"/>
    </location>
</feature>
<feature type="compositionally biased region" description="Low complexity" evidence="6">
    <location>
        <begin position="53"/>
        <end position="71"/>
    </location>
</feature>
<proteinExistence type="inferred from homology"/>
<evidence type="ECO:0000256" key="1">
    <source>
        <dbReference type="ARBA" id="ARBA00004240"/>
    </source>
</evidence>
<dbReference type="PANTHER" id="PTHR13402">
    <property type="entry name" value="RGPR-RELATED"/>
    <property type="match status" value="1"/>
</dbReference>
<feature type="domain" description="Sec16 Sec23-binding" evidence="7">
    <location>
        <begin position="733"/>
        <end position="1014"/>
    </location>
</feature>
<evidence type="ECO:0000256" key="5">
    <source>
        <dbReference type="ARBA" id="ARBA00022892"/>
    </source>
</evidence>
<feature type="compositionally biased region" description="Polar residues" evidence="6">
    <location>
        <begin position="442"/>
        <end position="455"/>
    </location>
</feature>
<organism evidence="8">
    <name type="scientific">Ostreococcus mediterraneus</name>
    <dbReference type="NCBI Taxonomy" id="1486918"/>
    <lineage>
        <taxon>Eukaryota</taxon>
        <taxon>Viridiplantae</taxon>
        <taxon>Chlorophyta</taxon>
        <taxon>Mamiellophyceae</taxon>
        <taxon>Mamiellales</taxon>
        <taxon>Bathycoccaceae</taxon>
        <taxon>Ostreococcus</taxon>
    </lineage>
</organism>
<evidence type="ECO:0000313" key="8">
    <source>
        <dbReference type="EMBL" id="CAD8585789.1"/>
    </source>
</evidence>
<name>A0A7S0KLN5_9CHLO</name>
<feature type="compositionally biased region" description="Polar residues" evidence="6">
    <location>
        <begin position="1267"/>
        <end position="1285"/>
    </location>
</feature>
<dbReference type="GO" id="GO:0070971">
    <property type="term" value="C:endoplasmic reticulum exit site"/>
    <property type="evidence" value="ECO:0007669"/>
    <property type="project" value="TreeGrafter"/>
</dbReference>
<dbReference type="GO" id="GO:0007030">
    <property type="term" value="P:Golgi organization"/>
    <property type="evidence" value="ECO:0007669"/>
    <property type="project" value="TreeGrafter"/>
</dbReference>
<dbReference type="GO" id="GO:0016192">
    <property type="term" value="P:vesicle-mediated transport"/>
    <property type="evidence" value="ECO:0007669"/>
    <property type="project" value="UniProtKB-KW"/>
</dbReference>